<dbReference type="GO" id="GO:0036222">
    <property type="term" value="F:XTP diphosphatase activity"/>
    <property type="evidence" value="ECO:0007669"/>
    <property type="project" value="UniProtKB-UniRule"/>
</dbReference>
<dbReference type="GO" id="GO:0009117">
    <property type="term" value="P:nucleotide metabolic process"/>
    <property type="evidence" value="ECO:0007669"/>
    <property type="project" value="UniProtKB-KW"/>
</dbReference>
<comment type="similarity">
    <text evidence="1 10 11">Belongs to the HAM1 NTPase family.</text>
</comment>
<dbReference type="InterPro" id="IPR002637">
    <property type="entry name" value="RdgB/HAM1"/>
</dbReference>
<evidence type="ECO:0000256" key="7">
    <source>
        <dbReference type="ARBA" id="ARBA00023080"/>
    </source>
</evidence>
<feature type="binding site" evidence="10">
    <location>
        <begin position="8"/>
        <end position="13"/>
    </location>
    <ligand>
        <name>substrate</name>
    </ligand>
</feature>
<comment type="cofactor">
    <cofactor evidence="10">
        <name>Mg(2+)</name>
        <dbReference type="ChEBI" id="CHEBI:18420"/>
    </cofactor>
    <text evidence="10">Binds 1 Mg(2+) ion per subunit.</text>
</comment>
<comment type="function">
    <text evidence="10">Pyrophosphatase that catalyzes the hydrolysis of nucleoside triphosphates to their monophosphate derivatives, with a high preference for the non-canonical purine nucleotides XTP (xanthosine triphosphate), dITP (deoxyinosine triphosphate) and ITP. Seems to function as a house-cleaning enzyme that removes non-canonical purine nucleotides from the nucleotide pool, thus preventing their incorporation into DNA/RNA and avoiding chromosomal lesions.</text>
</comment>
<dbReference type="EMBL" id="JABANE010000009">
    <property type="protein sequence ID" value="NME67337.1"/>
    <property type="molecule type" value="Genomic_DNA"/>
</dbReference>
<comment type="catalytic activity">
    <reaction evidence="9 10">
        <text>XTP + H2O = XMP + diphosphate + H(+)</text>
        <dbReference type="Rhea" id="RHEA:28610"/>
        <dbReference type="ChEBI" id="CHEBI:15377"/>
        <dbReference type="ChEBI" id="CHEBI:15378"/>
        <dbReference type="ChEBI" id="CHEBI:33019"/>
        <dbReference type="ChEBI" id="CHEBI:57464"/>
        <dbReference type="ChEBI" id="CHEBI:61314"/>
        <dbReference type="EC" id="3.6.1.66"/>
    </reaction>
</comment>
<comment type="caution">
    <text evidence="10">Lacks conserved residue(s) required for the propagation of feature annotation.</text>
</comment>
<dbReference type="GO" id="GO:0017111">
    <property type="term" value="F:ribonucleoside triphosphate phosphatase activity"/>
    <property type="evidence" value="ECO:0007669"/>
    <property type="project" value="InterPro"/>
</dbReference>
<dbReference type="HAMAP" id="MF_01405">
    <property type="entry name" value="Non_canon_purine_NTPase"/>
    <property type="match status" value="1"/>
</dbReference>
<dbReference type="RefSeq" id="WP_169655607.1">
    <property type="nucleotide sequence ID" value="NZ_JABANE010000009.1"/>
</dbReference>
<name>A0A7X9RTK0_9BACT</name>
<feature type="binding site" evidence="10">
    <location>
        <position position="70"/>
    </location>
    <ligand>
        <name>substrate</name>
    </ligand>
</feature>
<dbReference type="AlphaFoldDB" id="A0A7X9RTK0"/>
<sequence length="193" mass="21743">MKKICFATNNVNKLKEIQQQLDGLYTIVSLKEIGCEEELPETQETLEGNSLQKAQYVWDNYGVSCFADDTGLEVTALNNEPGVYSARYAGPQRDSEDNMDLVLKNLEGKEDRSARFRTVITLLWEGNIEQVEGEAKGEIISERTGDQGFGYDPIFQPENETKTFAQLSSTEKNKISHRGRAVSKLIELLKDKV</sequence>
<protein>
    <recommendedName>
        <fullName evidence="10">dITP/XTP pyrophosphatase</fullName>
        <ecNumber evidence="10">3.6.1.66</ecNumber>
    </recommendedName>
    <alternativeName>
        <fullName evidence="10">Non-canonical purine NTP pyrophosphatase</fullName>
    </alternativeName>
    <alternativeName>
        <fullName evidence="10">Non-standard purine NTP pyrophosphatase</fullName>
    </alternativeName>
    <alternativeName>
        <fullName evidence="10">Nucleoside-triphosphate diphosphatase</fullName>
    </alternativeName>
    <alternativeName>
        <fullName evidence="10">Nucleoside-triphosphate pyrophosphatase</fullName>
        <shortName evidence="10">NTPase</shortName>
    </alternativeName>
</protein>
<organism evidence="12 13">
    <name type="scientific">Flammeovirga aprica JL-4</name>
    <dbReference type="NCBI Taxonomy" id="694437"/>
    <lineage>
        <taxon>Bacteria</taxon>
        <taxon>Pseudomonadati</taxon>
        <taxon>Bacteroidota</taxon>
        <taxon>Cytophagia</taxon>
        <taxon>Cytophagales</taxon>
        <taxon>Flammeovirgaceae</taxon>
        <taxon>Flammeovirga</taxon>
    </lineage>
</organism>
<dbReference type="Pfam" id="PF01725">
    <property type="entry name" value="Ham1p_like"/>
    <property type="match status" value="1"/>
</dbReference>
<dbReference type="FunFam" id="3.90.950.10:FF:000001">
    <property type="entry name" value="dITP/XTP pyrophosphatase"/>
    <property type="match status" value="1"/>
</dbReference>
<dbReference type="InterPro" id="IPR020922">
    <property type="entry name" value="dITP/XTP_pyrophosphatase"/>
</dbReference>
<keyword evidence="4 10" id="KW-0547">Nucleotide-binding</keyword>
<comment type="catalytic activity">
    <reaction evidence="8 10">
        <text>dITP + H2O = dIMP + diphosphate + H(+)</text>
        <dbReference type="Rhea" id="RHEA:28342"/>
        <dbReference type="ChEBI" id="CHEBI:15377"/>
        <dbReference type="ChEBI" id="CHEBI:15378"/>
        <dbReference type="ChEBI" id="CHEBI:33019"/>
        <dbReference type="ChEBI" id="CHEBI:61194"/>
        <dbReference type="ChEBI" id="CHEBI:61382"/>
        <dbReference type="EC" id="3.6.1.66"/>
    </reaction>
</comment>
<dbReference type="CDD" id="cd00515">
    <property type="entry name" value="HAM1"/>
    <property type="match status" value="1"/>
</dbReference>
<comment type="subunit">
    <text evidence="2 10">Homodimer.</text>
</comment>
<feature type="binding site" evidence="10">
    <location>
        <position position="172"/>
    </location>
    <ligand>
        <name>substrate</name>
    </ligand>
</feature>
<evidence type="ECO:0000256" key="1">
    <source>
        <dbReference type="ARBA" id="ARBA00008023"/>
    </source>
</evidence>
<feature type="active site" description="Proton acceptor" evidence="10">
    <location>
        <position position="69"/>
    </location>
</feature>
<feature type="binding site" evidence="10">
    <location>
        <begin position="149"/>
        <end position="152"/>
    </location>
    <ligand>
        <name>substrate</name>
    </ligand>
</feature>
<evidence type="ECO:0000256" key="3">
    <source>
        <dbReference type="ARBA" id="ARBA00022723"/>
    </source>
</evidence>
<dbReference type="Proteomes" id="UP000576082">
    <property type="component" value="Unassembled WGS sequence"/>
</dbReference>
<dbReference type="InterPro" id="IPR029001">
    <property type="entry name" value="ITPase-like_fam"/>
</dbReference>
<dbReference type="GO" id="GO:0000166">
    <property type="term" value="F:nucleotide binding"/>
    <property type="evidence" value="ECO:0007669"/>
    <property type="project" value="UniProtKB-KW"/>
</dbReference>
<dbReference type="PANTHER" id="PTHR11067">
    <property type="entry name" value="INOSINE TRIPHOSPHATE PYROPHOSPHATASE/HAM1 PROTEIN"/>
    <property type="match status" value="1"/>
</dbReference>
<dbReference type="GO" id="GO:0035870">
    <property type="term" value="F:dITP diphosphatase activity"/>
    <property type="evidence" value="ECO:0007669"/>
    <property type="project" value="UniProtKB-UniRule"/>
</dbReference>
<gene>
    <name evidence="12" type="ORF">HHU12_05115</name>
</gene>
<dbReference type="GO" id="GO:0009146">
    <property type="term" value="P:purine nucleoside triphosphate catabolic process"/>
    <property type="evidence" value="ECO:0007669"/>
    <property type="project" value="UniProtKB-UniRule"/>
</dbReference>
<proteinExistence type="inferred from homology"/>
<dbReference type="Gene3D" id="3.90.950.10">
    <property type="match status" value="1"/>
</dbReference>
<comment type="catalytic activity">
    <reaction evidence="10">
        <text>ITP + H2O = IMP + diphosphate + H(+)</text>
        <dbReference type="Rhea" id="RHEA:29399"/>
        <dbReference type="ChEBI" id="CHEBI:15377"/>
        <dbReference type="ChEBI" id="CHEBI:15378"/>
        <dbReference type="ChEBI" id="CHEBI:33019"/>
        <dbReference type="ChEBI" id="CHEBI:58053"/>
        <dbReference type="ChEBI" id="CHEBI:61402"/>
        <dbReference type="EC" id="3.6.1.66"/>
    </reaction>
</comment>
<dbReference type="EC" id="3.6.1.66" evidence="10"/>
<dbReference type="GO" id="GO:0046872">
    <property type="term" value="F:metal ion binding"/>
    <property type="evidence" value="ECO:0007669"/>
    <property type="project" value="UniProtKB-KW"/>
</dbReference>
<dbReference type="NCBIfam" id="TIGR00042">
    <property type="entry name" value="RdgB/HAM1 family non-canonical purine NTP pyrophosphatase"/>
    <property type="match status" value="1"/>
</dbReference>
<evidence type="ECO:0000256" key="5">
    <source>
        <dbReference type="ARBA" id="ARBA00022801"/>
    </source>
</evidence>
<keyword evidence="5 10" id="KW-0378">Hydrolase</keyword>
<evidence type="ECO:0000256" key="4">
    <source>
        <dbReference type="ARBA" id="ARBA00022741"/>
    </source>
</evidence>
<evidence type="ECO:0000256" key="11">
    <source>
        <dbReference type="RuleBase" id="RU003781"/>
    </source>
</evidence>
<comment type="caution">
    <text evidence="12">The sequence shown here is derived from an EMBL/GenBank/DDBJ whole genome shotgun (WGS) entry which is preliminary data.</text>
</comment>
<dbReference type="NCBIfam" id="NF011398">
    <property type="entry name" value="PRK14823.1"/>
    <property type="match status" value="1"/>
</dbReference>
<evidence type="ECO:0000256" key="9">
    <source>
        <dbReference type="ARBA" id="ARBA00052017"/>
    </source>
</evidence>
<reference evidence="12 13" key="1">
    <citation type="submission" date="2020-04" db="EMBL/GenBank/DDBJ databases">
        <title>Flammeovirga sp. SR4, a novel species isolated from seawater.</title>
        <authorList>
            <person name="Wang X."/>
        </authorList>
    </citation>
    <scope>NUCLEOTIDE SEQUENCE [LARGE SCALE GENOMIC DNA]</scope>
    <source>
        <strain evidence="12 13">ATCC 23126</strain>
    </source>
</reference>
<keyword evidence="6 10" id="KW-0460">Magnesium</keyword>
<accession>A0A7X9RTK0</accession>
<evidence type="ECO:0000313" key="13">
    <source>
        <dbReference type="Proteomes" id="UP000576082"/>
    </source>
</evidence>
<evidence type="ECO:0000256" key="10">
    <source>
        <dbReference type="HAMAP-Rule" id="MF_01405"/>
    </source>
</evidence>
<dbReference type="SUPFAM" id="SSF52972">
    <property type="entry name" value="ITPase-like"/>
    <property type="match status" value="1"/>
</dbReference>
<evidence type="ECO:0000256" key="8">
    <source>
        <dbReference type="ARBA" id="ARBA00051875"/>
    </source>
</evidence>
<keyword evidence="7 10" id="KW-0546">Nucleotide metabolism</keyword>
<dbReference type="PANTHER" id="PTHR11067:SF9">
    <property type="entry name" value="INOSINE TRIPHOSPHATE PYROPHOSPHATASE"/>
    <property type="match status" value="1"/>
</dbReference>
<evidence type="ECO:0000256" key="6">
    <source>
        <dbReference type="ARBA" id="ARBA00022842"/>
    </source>
</evidence>
<keyword evidence="13" id="KW-1185">Reference proteome</keyword>
<feature type="binding site" evidence="10">
    <location>
        <position position="69"/>
    </location>
    <ligand>
        <name>Mg(2+)</name>
        <dbReference type="ChEBI" id="CHEBI:18420"/>
    </ligand>
</feature>
<evidence type="ECO:0000313" key="12">
    <source>
        <dbReference type="EMBL" id="NME67337.1"/>
    </source>
</evidence>
<evidence type="ECO:0000256" key="2">
    <source>
        <dbReference type="ARBA" id="ARBA00011738"/>
    </source>
</evidence>
<feature type="binding site" evidence="10">
    <location>
        <begin position="177"/>
        <end position="178"/>
    </location>
    <ligand>
        <name>substrate</name>
    </ligand>
</feature>
<dbReference type="GO" id="GO:0005829">
    <property type="term" value="C:cytosol"/>
    <property type="evidence" value="ECO:0007669"/>
    <property type="project" value="TreeGrafter"/>
</dbReference>
<dbReference type="GO" id="GO:0036220">
    <property type="term" value="F:ITP diphosphatase activity"/>
    <property type="evidence" value="ECO:0007669"/>
    <property type="project" value="UniProtKB-UniRule"/>
</dbReference>
<keyword evidence="3 10" id="KW-0479">Metal-binding</keyword>